<feature type="transmembrane region" description="Helical" evidence="7">
    <location>
        <begin position="63"/>
        <end position="84"/>
    </location>
</feature>
<dbReference type="GO" id="GO:0005886">
    <property type="term" value="C:plasma membrane"/>
    <property type="evidence" value="ECO:0007669"/>
    <property type="project" value="UniProtKB-SubCell"/>
</dbReference>
<dbReference type="CDD" id="cd06261">
    <property type="entry name" value="TM_PBP2"/>
    <property type="match status" value="1"/>
</dbReference>
<organism evidence="9 10">
    <name type="scientific">Inhella proteolytica</name>
    <dbReference type="NCBI Taxonomy" id="2795029"/>
    <lineage>
        <taxon>Bacteria</taxon>
        <taxon>Pseudomonadati</taxon>
        <taxon>Pseudomonadota</taxon>
        <taxon>Betaproteobacteria</taxon>
        <taxon>Burkholderiales</taxon>
        <taxon>Sphaerotilaceae</taxon>
        <taxon>Inhella</taxon>
    </lineage>
</organism>
<dbReference type="PANTHER" id="PTHR30151:SF41">
    <property type="entry name" value="ABC TRANSPORTER PERMEASE PROTEIN"/>
    <property type="match status" value="1"/>
</dbReference>
<gene>
    <name evidence="9" type="ORF">I7X39_15735</name>
</gene>
<proteinExistence type="inferred from homology"/>
<comment type="caution">
    <text evidence="9">The sequence shown here is derived from an EMBL/GenBank/DDBJ whole genome shotgun (WGS) entry which is preliminary data.</text>
</comment>
<keyword evidence="5 7" id="KW-1133">Transmembrane helix</keyword>
<dbReference type="Proteomes" id="UP000613266">
    <property type="component" value="Unassembled WGS sequence"/>
</dbReference>
<evidence type="ECO:0000256" key="2">
    <source>
        <dbReference type="ARBA" id="ARBA00022448"/>
    </source>
</evidence>
<dbReference type="InterPro" id="IPR035906">
    <property type="entry name" value="MetI-like_sf"/>
</dbReference>
<evidence type="ECO:0000259" key="8">
    <source>
        <dbReference type="PROSITE" id="PS50928"/>
    </source>
</evidence>
<dbReference type="GO" id="GO:0055085">
    <property type="term" value="P:transmembrane transport"/>
    <property type="evidence" value="ECO:0007669"/>
    <property type="project" value="InterPro"/>
</dbReference>
<sequence length="255" mass="27038">MKQALKHWAPAALLLLGLGLLWEWASRSGAVPPYLLPAPSRIAAVLAEDFASFAPAWWFTLKVTFGALSLACLSGLLGAAAFALTPALERALLPLAVALQVTPLVAIAPLILIYVDDPLAALLVCAWVVAFFPILAGTLSGLRAADAGLQELFRLYRASPLQRLRWLLLPGAAPYFLAGLRVGAGLALIGAVVAEFAAGAAGHQTGLASRLLEAMFRTDMPRMFAALFLIMVSGLGLQAAVALLERLWIGRWHGR</sequence>
<evidence type="ECO:0000256" key="1">
    <source>
        <dbReference type="ARBA" id="ARBA00004651"/>
    </source>
</evidence>
<keyword evidence="4 7" id="KW-0812">Transmembrane</keyword>
<evidence type="ECO:0000313" key="10">
    <source>
        <dbReference type="Proteomes" id="UP000613266"/>
    </source>
</evidence>
<reference evidence="9" key="1">
    <citation type="submission" date="2020-12" db="EMBL/GenBank/DDBJ databases">
        <title>The genome sequence of Inhella sp. 1Y17.</title>
        <authorList>
            <person name="Liu Y."/>
        </authorList>
    </citation>
    <scope>NUCLEOTIDE SEQUENCE</scope>
    <source>
        <strain evidence="9">1Y17</strain>
    </source>
</reference>
<feature type="transmembrane region" description="Helical" evidence="7">
    <location>
        <begin position="121"/>
        <end position="145"/>
    </location>
</feature>
<evidence type="ECO:0000256" key="7">
    <source>
        <dbReference type="RuleBase" id="RU363032"/>
    </source>
</evidence>
<accession>A0A931NF28</accession>
<feature type="domain" description="ABC transmembrane type-1" evidence="8">
    <location>
        <begin position="57"/>
        <end position="241"/>
    </location>
</feature>
<keyword evidence="6 7" id="KW-0472">Membrane</keyword>
<feature type="transmembrane region" description="Helical" evidence="7">
    <location>
        <begin position="223"/>
        <end position="244"/>
    </location>
</feature>
<dbReference type="AlphaFoldDB" id="A0A931NF28"/>
<evidence type="ECO:0000256" key="3">
    <source>
        <dbReference type="ARBA" id="ARBA00022475"/>
    </source>
</evidence>
<evidence type="ECO:0000256" key="6">
    <source>
        <dbReference type="ARBA" id="ARBA00023136"/>
    </source>
</evidence>
<comment type="similarity">
    <text evidence="7">Belongs to the binding-protein-dependent transport system permease family.</text>
</comment>
<name>A0A931NF28_9BURK</name>
<keyword evidence="3" id="KW-1003">Cell membrane</keyword>
<evidence type="ECO:0000313" key="9">
    <source>
        <dbReference type="EMBL" id="MBH9578342.1"/>
    </source>
</evidence>
<dbReference type="SUPFAM" id="SSF161098">
    <property type="entry name" value="MetI-like"/>
    <property type="match status" value="1"/>
</dbReference>
<evidence type="ECO:0000256" key="4">
    <source>
        <dbReference type="ARBA" id="ARBA00022692"/>
    </source>
</evidence>
<evidence type="ECO:0000256" key="5">
    <source>
        <dbReference type="ARBA" id="ARBA00022989"/>
    </source>
</evidence>
<keyword evidence="10" id="KW-1185">Reference proteome</keyword>
<dbReference type="InterPro" id="IPR000515">
    <property type="entry name" value="MetI-like"/>
</dbReference>
<feature type="transmembrane region" description="Helical" evidence="7">
    <location>
        <begin position="91"/>
        <end position="115"/>
    </location>
</feature>
<comment type="subcellular location">
    <subcellularLocation>
        <location evidence="1 7">Cell membrane</location>
        <topology evidence="1 7">Multi-pass membrane protein</topology>
    </subcellularLocation>
</comment>
<dbReference type="PANTHER" id="PTHR30151">
    <property type="entry name" value="ALKANE SULFONATE ABC TRANSPORTER-RELATED, MEMBRANE SUBUNIT"/>
    <property type="match status" value="1"/>
</dbReference>
<protein>
    <submittedName>
        <fullName evidence="9">ABC transporter permease</fullName>
    </submittedName>
</protein>
<dbReference type="PROSITE" id="PS50928">
    <property type="entry name" value="ABC_TM1"/>
    <property type="match status" value="1"/>
</dbReference>
<dbReference type="Gene3D" id="1.10.3720.10">
    <property type="entry name" value="MetI-like"/>
    <property type="match status" value="1"/>
</dbReference>
<dbReference type="RefSeq" id="WP_198112112.1">
    <property type="nucleotide sequence ID" value="NZ_JAEDAK010000011.1"/>
</dbReference>
<keyword evidence="2 7" id="KW-0813">Transport</keyword>
<dbReference type="EMBL" id="JAEDAK010000011">
    <property type="protein sequence ID" value="MBH9578342.1"/>
    <property type="molecule type" value="Genomic_DNA"/>
</dbReference>
<dbReference type="Pfam" id="PF00528">
    <property type="entry name" value="BPD_transp_1"/>
    <property type="match status" value="1"/>
</dbReference>